<organism evidence="1 2">
    <name type="scientific">Acanthocheilonema viteae</name>
    <name type="common">Filarial nematode worm</name>
    <name type="synonym">Dipetalonema viteae</name>
    <dbReference type="NCBI Taxonomy" id="6277"/>
    <lineage>
        <taxon>Eukaryota</taxon>
        <taxon>Metazoa</taxon>
        <taxon>Ecdysozoa</taxon>
        <taxon>Nematoda</taxon>
        <taxon>Chromadorea</taxon>
        <taxon>Rhabditida</taxon>
        <taxon>Spirurina</taxon>
        <taxon>Spiruromorpha</taxon>
        <taxon>Filarioidea</taxon>
        <taxon>Onchocercidae</taxon>
        <taxon>Acanthocheilonema</taxon>
    </lineage>
</organism>
<evidence type="ECO:0000313" key="2">
    <source>
        <dbReference type="Proteomes" id="UP000276991"/>
    </source>
</evidence>
<dbReference type="OrthoDB" id="5773429at2759"/>
<keyword evidence="2" id="KW-1185">Reference proteome</keyword>
<reference evidence="1 2" key="1">
    <citation type="submission" date="2018-08" db="EMBL/GenBank/DDBJ databases">
        <authorList>
            <person name="Laetsch R D."/>
            <person name="Stevens L."/>
            <person name="Kumar S."/>
            <person name="Blaxter L. M."/>
        </authorList>
    </citation>
    <scope>NUCLEOTIDE SEQUENCE [LARGE SCALE GENOMIC DNA]</scope>
</reference>
<dbReference type="EMBL" id="UPTC01000225">
    <property type="protein sequence ID" value="VBB27409.1"/>
    <property type="molecule type" value="Genomic_DNA"/>
</dbReference>
<name>A0A498S669_ACAVI</name>
<evidence type="ECO:0000313" key="1">
    <source>
        <dbReference type="EMBL" id="VBB27409.1"/>
    </source>
</evidence>
<accession>A0A498S669</accession>
<protein>
    <submittedName>
        <fullName evidence="1">Uncharacterized protein</fullName>
    </submittedName>
</protein>
<sequence length="246" mass="28237">MSGCKVQAYDRLEAFGAKVSLLFSLSIGPVELGNRGTGRGGFKTIGKKCWEEAEDKRRRQMSGRIAVKLKHTIVRRGTLEAFGAKILRGGLKVLGRKCWEEAEGRKFWEAKDMLDKLVREAKWWGETFVGLAKVIASPNAPIPATDIHPRQPAIPSTPAEGFRSFPFRWWWKLCPFNRNIVLWMSILLPIYIAKFPPEIWKAMLIHQIPEHMSLHKRRGKAQRIQDELYFAKYDPLKEKTPVGVRK</sequence>
<dbReference type="AlphaFoldDB" id="A0A498S669"/>
<dbReference type="Proteomes" id="UP000276991">
    <property type="component" value="Unassembled WGS sequence"/>
</dbReference>
<proteinExistence type="predicted"/>
<gene>
    <name evidence="1" type="ORF">NAV_LOCUS2239</name>
</gene>